<organism evidence="1 2">
    <name type="scientific">Acinetobacter johnsonii</name>
    <dbReference type="NCBI Taxonomy" id="40214"/>
    <lineage>
        <taxon>Bacteria</taxon>
        <taxon>Pseudomonadati</taxon>
        <taxon>Pseudomonadota</taxon>
        <taxon>Gammaproteobacteria</taxon>
        <taxon>Moraxellales</taxon>
        <taxon>Moraxellaceae</taxon>
        <taxon>Acinetobacter</taxon>
    </lineage>
</organism>
<gene>
    <name evidence="1" type="ORF">N5C97_08870</name>
</gene>
<evidence type="ECO:0000313" key="1">
    <source>
        <dbReference type="EMBL" id="MDH0826612.1"/>
    </source>
</evidence>
<dbReference type="AlphaFoldDB" id="A0AA42SEH8"/>
<sequence length="247" mass="28362">MSKKLFIQTINSMVDMKTIFIAHPSYWSDVYDRIQRGLTDGIDQTFITIFKTIQVVQQIQNNSALIRADQEVKASRMLTSAIEYRLQGRHVTIVCENIPDIRRAEEKYFELVELVKQGYPDTAQSAQILNKGSINFIAINRNLHESISFDCLGNARMYGMDKKDILYVLPWVIEKHWLDRSVPHFKAYEAFSDDQKLSSMVHGVERALAMKQIADAKRLGEITQIATTPVNLDDSIFSESKRVLDNN</sequence>
<evidence type="ECO:0000313" key="2">
    <source>
        <dbReference type="Proteomes" id="UP001160116"/>
    </source>
</evidence>
<dbReference type="RefSeq" id="WP_278345033.1">
    <property type="nucleotide sequence ID" value="NZ_JAOCCL010000018.1"/>
</dbReference>
<reference evidence="1" key="1">
    <citation type="submission" date="2022-09" db="EMBL/GenBank/DDBJ databases">
        <title>Intensive care unit water sources are persistently colonized with multi-drug resistant bacteria and are the site of extensive horizontal gene transfer of antibiotic resistance genes.</title>
        <authorList>
            <person name="Diorio-Toth L."/>
        </authorList>
    </citation>
    <scope>NUCLEOTIDE SEQUENCE</scope>
    <source>
        <strain evidence="1">GD03885</strain>
    </source>
</reference>
<dbReference type="EMBL" id="JAOCCL010000018">
    <property type="protein sequence ID" value="MDH0826612.1"/>
    <property type="molecule type" value="Genomic_DNA"/>
</dbReference>
<proteinExistence type="predicted"/>
<dbReference type="Proteomes" id="UP001160116">
    <property type="component" value="Unassembled WGS sequence"/>
</dbReference>
<protein>
    <submittedName>
        <fullName evidence="1">Uncharacterized protein</fullName>
    </submittedName>
</protein>
<comment type="caution">
    <text evidence="1">The sequence shown here is derived from an EMBL/GenBank/DDBJ whole genome shotgun (WGS) entry which is preliminary data.</text>
</comment>
<name>A0AA42SEH8_ACIJO</name>
<accession>A0AA42SEH8</accession>